<evidence type="ECO:0000313" key="3">
    <source>
        <dbReference type="Proteomes" id="UP000001449"/>
    </source>
</evidence>
<dbReference type="EMBL" id="CM000646">
    <property type="protein sequence ID" value="EED89896.1"/>
    <property type="molecule type" value="Genomic_DNA"/>
</dbReference>
<reference evidence="2 3" key="2">
    <citation type="journal article" date="2008" name="Nature">
        <title>The Phaeodactylum genome reveals the evolutionary history of diatom genomes.</title>
        <authorList>
            <person name="Bowler C."/>
            <person name="Allen A.E."/>
            <person name="Badger J.H."/>
            <person name="Grimwood J."/>
            <person name="Jabbari K."/>
            <person name="Kuo A."/>
            <person name="Maheswari U."/>
            <person name="Martens C."/>
            <person name="Maumus F."/>
            <person name="Otillar R.P."/>
            <person name="Rayko E."/>
            <person name="Salamov A."/>
            <person name="Vandepoele K."/>
            <person name="Beszteri B."/>
            <person name="Gruber A."/>
            <person name="Heijde M."/>
            <person name="Katinka M."/>
            <person name="Mock T."/>
            <person name="Valentin K."/>
            <person name="Verret F."/>
            <person name="Berges J.A."/>
            <person name="Brownlee C."/>
            <person name="Cadoret J.P."/>
            <person name="Chiovitti A."/>
            <person name="Choi C.J."/>
            <person name="Coesel S."/>
            <person name="De Martino A."/>
            <person name="Detter J.C."/>
            <person name="Durkin C."/>
            <person name="Falciatore A."/>
            <person name="Fournet J."/>
            <person name="Haruta M."/>
            <person name="Huysman M.J."/>
            <person name="Jenkins B.D."/>
            <person name="Jiroutova K."/>
            <person name="Jorgensen R.E."/>
            <person name="Joubert Y."/>
            <person name="Kaplan A."/>
            <person name="Kroger N."/>
            <person name="Kroth P.G."/>
            <person name="La Roche J."/>
            <person name="Lindquist E."/>
            <person name="Lommer M."/>
            <person name="Martin-Jezequel V."/>
            <person name="Lopez P.J."/>
            <person name="Lucas S."/>
            <person name="Mangogna M."/>
            <person name="McGinnis K."/>
            <person name="Medlin L.K."/>
            <person name="Montsant A."/>
            <person name="Oudot-Le Secq M.P."/>
            <person name="Napoli C."/>
            <person name="Obornik M."/>
            <person name="Parker M.S."/>
            <person name="Petit J.L."/>
            <person name="Porcel B.M."/>
            <person name="Poulsen N."/>
            <person name="Robison M."/>
            <person name="Rychlewski L."/>
            <person name="Rynearson T.A."/>
            <person name="Schmutz J."/>
            <person name="Shapiro H."/>
            <person name="Siaut M."/>
            <person name="Stanley M."/>
            <person name="Sussman M.R."/>
            <person name="Taylor A.R."/>
            <person name="Vardi A."/>
            <person name="von Dassow P."/>
            <person name="Vyverman W."/>
            <person name="Willis A."/>
            <person name="Wyrwicz L.S."/>
            <person name="Rokhsar D.S."/>
            <person name="Weissenbach J."/>
            <person name="Armbrust E.V."/>
            <person name="Green B.R."/>
            <person name="Van de Peer Y."/>
            <person name="Grigoriev I.V."/>
        </authorList>
    </citation>
    <scope>NUCLEOTIDE SEQUENCE [LARGE SCALE GENOMIC DNA]</scope>
    <source>
        <strain evidence="2 3">CCMP1335</strain>
    </source>
</reference>
<sequence length="334" mass="36663">MDFAQRASTSLILLHVNALGLEVSAIDFETYPAHSNTAVYPNGPIVLPGQMAIVEGRQGQLFTAREYKEDGIISSIDALSNPALESFKNVIPSTWSFSNKQTRYTTKNEVMHVLGHPGRVLMKHRMGMIYIKNESGALCPEAIRGLAGDDGRRGNPTDLDPDCNVLRKGFVNKVGCPVDLYFSPQRKDSSSFNCEKFTGRLGSIEAFDSTPKKSLDASGSPIIFQNTYNSHTYVARMAHDQSFVAKIELMHDIVQDCPEPKRSAISVEVQMGEMLLAAIPSTTVSNITESVIGYNLKSRIISTKANVTSPRVKIETFDWQNSTIITPASVQIAS</sequence>
<protein>
    <submittedName>
        <fullName evidence="2">Uncharacterized protein</fullName>
    </submittedName>
</protein>
<feature type="signal peptide" evidence="1">
    <location>
        <begin position="1"/>
        <end position="25"/>
    </location>
</feature>
<keyword evidence="3" id="KW-1185">Reference proteome</keyword>
<reference evidence="2 3" key="1">
    <citation type="journal article" date="2004" name="Science">
        <title>The genome of the diatom Thalassiosira pseudonana: ecology, evolution, and metabolism.</title>
        <authorList>
            <person name="Armbrust E.V."/>
            <person name="Berges J.A."/>
            <person name="Bowler C."/>
            <person name="Green B.R."/>
            <person name="Martinez D."/>
            <person name="Putnam N.H."/>
            <person name="Zhou S."/>
            <person name="Allen A.E."/>
            <person name="Apt K.E."/>
            <person name="Bechner M."/>
            <person name="Brzezinski M.A."/>
            <person name="Chaal B.K."/>
            <person name="Chiovitti A."/>
            <person name="Davis A.K."/>
            <person name="Demarest M.S."/>
            <person name="Detter J.C."/>
            <person name="Glavina T."/>
            <person name="Goodstein D."/>
            <person name="Hadi M.Z."/>
            <person name="Hellsten U."/>
            <person name="Hildebrand M."/>
            <person name="Jenkins B.D."/>
            <person name="Jurka J."/>
            <person name="Kapitonov V.V."/>
            <person name="Kroger N."/>
            <person name="Lau W.W."/>
            <person name="Lane T.W."/>
            <person name="Larimer F.W."/>
            <person name="Lippmeier J.C."/>
            <person name="Lucas S."/>
            <person name="Medina M."/>
            <person name="Montsant A."/>
            <person name="Obornik M."/>
            <person name="Parker M.S."/>
            <person name="Palenik B."/>
            <person name="Pazour G.J."/>
            <person name="Richardson P.M."/>
            <person name="Rynearson T.A."/>
            <person name="Saito M.A."/>
            <person name="Schwartz D.C."/>
            <person name="Thamatrakoln K."/>
            <person name="Valentin K."/>
            <person name="Vardi A."/>
            <person name="Wilkerson F.P."/>
            <person name="Rokhsar D.S."/>
        </authorList>
    </citation>
    <scope>NUCLEOTIDE SEQUENCE [LARGE SCALE GENOMIC DNA]</scope>
    <source>
        <strain evidence="2 3">CCMP1335</strain>
    </source>
</reference>
<dbReference type="Proteomes" id="UP000001449">
    <property type="component" value="Chromosome 10"/>
</dbReference>
<dbReference type="RefSeq" id="XP_002292700.1">
    <property type="nucleotide sequence ID" value="XM_002292664.1"/>
</dbReference>
<keyword evidence="1" id="KW-0732">Signal</keyword>
<dbReference type="PaxDb" id="35128-Thaps8510"/>
<dbReference type="KEGG" id="tps:THAPSDRAFT_8510"/>
<accession>B8C9P7</accession>
<evidence type="ECO:0000313" key="2">
    <source>
        <dbReference type="EMBL" id="EED89896.1"/>
    </source>
</evidence>
<gene>
    <name evidence="2" type="ORF">THAPSDRAFT_8510</name>
</gene>
<name>B8C9P7_THAPS</name>
<dbReference type="AlphaFoldDB" id="B8C9P7"/>
<dbReference type="GeneID" id="7446886"/>
<dbReference type="InParanoid" id="B8C9P7"/>
<dbReference type="eggNOG" id="ENOG502SZX3">
    <property type="taxonomic scope" value="Eukaryota"/>
</dbReference>
<organism evidence="2 3">
    <name type="scientific">Thalassiosira pseudonana</name>
    <name type="common">Marine diatom</name>
    <name type="synonym">Cyclotella nana</name>
    <dbReference type="NCBI Taxonomy" id="35128"/>
    <lineage>
        <taxon>Eukaryota</taxon>
        <taxon>Sar</taxon>
        <taxon>Stramenopiles</taxon>
        <taxon>Ochrophyta</taxon>
        <taxon>Bacillariophyta</taxon>
        <taxon>Coscinodiscophyceae</taxon>
        <taxon>Thalassiosirophycidae</taxon>
        <taxon>Thalassiosirales</taxon>
        <taxon>Thalassiosiraceae</taxon>
        <taxon>Thalassiosira</taxon>
    </lineage>
</organism>
<dbReference type="HOGENOM" id="CLU_832830_0_0_1"/>
<feature type="chain" id="PRO_5002866415" evidence="1">
    <location>
        <begin position="26"/>
        <end position="334"/>
    </location>
</feature>
<evidence type="ECO:0000256" key="1">
    <source>
        <dbReference type="SAM" id="SignalP"/>
    </source>
</evidence>
<proteinExistence type="predicted"/>